<dbReference type="CDD" id="cd04301">
    <property type="entry name" value="NAT_SF"/>
    <property type="match status" value="1"/>
</dbReference>
<dbReference type="InterPro" id="IPR052564">
    <property type="entry name" value="N-acetyltrans/Recomb-assoc"/>
</dbReference>
<dbReference type="EMBL" id="VJWE01000011">
    <property type="protein sequence ID" value="TWG39641.1"/>
    <property type="molecule type" value="Genomic_DNA"/>
</dbReference>
<dbReference type="Gene3D" id="3.40.630.30">
    <property type="match status" value="1"/>
</dbReference>
<evidence type="ECO:0000313" key="3">
    <source>
        <dbReference type="Proteomes" id="UP000321485"/>
    </source>
</evidence>
<organism evidence="2 3">
    <name type="scientific">Acidovorax delafieldii</name>
    <name type="common">Pseudomonas delafieldii</name>
    <dbReference type="NCBI Taxonomy" id="47920"/>
    <lineage>
        <taxon>Bacteria</taxon>
        <taxon>Pseudomonadati</taxon>
        <taxon>Pseudomonadota</taxon>
        <taxon>Betaproteobacteria</taxon>
        <taxon>Burkholderiales</taxon>
        <taxon>Comamonadaceae</taxon>
        <taxon>Acidovorax</taxon>
    </lineage>
</organism>
<dbReference type="SUPFAM" id="SSF55729">
    <property type="entry name" value="Acyl-CoA N-acyltransferases (Nat)"/>
    <property type="match status" value="1"/>
</dbReference>
<proteinExistence type="predicted"/>
<comment type="caution">
    <text evidence="2">The sequence shown here is derived from an EMBL/GenBank/DDBJ whole genome shotgun (WGS) entry which is preliminary data.</text>
</comment>
<feature type="domain" description="N-acetyltransferase" evidence="1">
    <location>
        <begin position="1"/>
        <end position="152"/>
    </location>
</feature>
<dbReference type="PROSITE" id="PS51186">
    <property type="entry name" value="GNAT"/>
    <property type="match status" value="1"/>
</dbReference>
<accession>A0A561XU58</accession>
<dbReference type="PANTHER" id="PTHR43451">
    <property type="entry name" value="ACETYLTRANSFERASE (GNAT) FAMILY PROTEIN"/>
    <property type="match status" value="1"/>
</dbReference>
<dbReference type="GeneID" id="51110580"/>
<dbReference type="InterPro" id="IPR000182">
    <property type="entry name" value="GNAT_dom"/>
</dbReference>
<keyword evidence="2" id="KW-0689">Ribosomal protein</keyword>
<dbReference type="AlphaFoldDB" id="A0A561XU58"/>
<evidence type="ECO:0000259" key="1">
    <source>
        <dbReference type="PROSITE" id="PS51186"/>
    </source>
</evidence>
<dbReference type="PANTHER" id="PTHR43451:SF1">
    <property type="entry name" value="ACETYLTRANSFERASE"/>
    <property type="match status" value="1"/>
</dbReference>
<dbReference type="InterPro" id="IPR016181">
    <property type="entry name" value="Acyl_CoA_acyltransferase"/>
</dbReference>
<dbReference type="Pfam" id="PF13673">
    <property type="entry name" value="Acetyltransf_10"/>
    <property type="match status" value="1"/>
</dbReference>
<dbReference type="GO" id="GO:0005840">
    <property type="term" value="C:ribosome"/>
    <property type="evidence" value="ECO:0007669"/>
    <property type="project" value="UniProtKB-KW"/>
</dbReference>
<keyword evidence="2" id="KW-0687">Ribonucleoprotein</keyword>
<dbReference type="Proteomes" id="UP000321485">
    <property type="component" value="Unassembled WGS sequence"/>
</dbReference>
<gene>
    <name evidence="2" type="ORF">ATF69_1513</name>
</gene>
<reference evidence="2 3" key="1">
    <citation type="journal article" date="2015" name="Stand. Genomic Sci.">
        <title>Genomic Encyclopedia of Bacterial and Archaeal Type Strains, Phase III: the genomes of soil and plant-associated and newly described type strains.</title>
        <authorList>
            <person name="Whitman W.B."/>
            <person name="Woyke T."/>
            <person name="Klenk H.P."/>
            <person name="Zhou Y."/>
            <person name="Lilburn T.G."/>
            <person name="Beck B.J."/>
            <person name="De Vos P."/>
            <person name="Vandamme P."/>
            <person name="Eisen J.A."/>
            <person name="Garrity G."/>
            <person name="Hugenholtz P."/>
            <person name="Kyrpides N.C."/>
        </authorList>
    </citation>
    <scope>NUCLEOTIDE SEQUENCE [LARGE SCALE GENOMIC DNA]</scope>
    <source>
        <strain evidence="2 3">DSM 64</strain>
    </source>
</reference>
<protein>
    <submittedName>
        <fullName evidence="2">Ribosomal protein S18 acetylase RimI-like enzyme</fullName>
    </submittedName>
</protein>
<dbReference type="GO" id="GO:0016747">
    <property type="term" value="F:acyltransferase activity, transferring groups other than amino-acyl groups"/>
    <property type="evidence" value="ECO:0007669"/>
    <property type="project" value="InterPro"/>
</dbReference>
<evidence type="ECO:0000313" key="2">
    <source>
        <dbReference type="EMBL" id="TWG39641.1"/>
    </source>
</evidence>
<name>A0A561XU58_ACIDE</name>
<dbReference type="RefSeq" id="WP_146870432.1">
    <property type="nucleotide sequence ID" value="NZ_VJWE01000011.1"/>
</dbReference>
<sequence>MEILTASTRDAPAISALALSVAHFFTLDKDGRGAEAFLQTLQPDAVALRLQSPSFKTWVGWTRNNTLAGVVVVREDSHLFHLFVAEAFQGLGYGQQLWQHALSHIATGPAPGITVNATPHARGFYERMGFLATGPRVETRGVAFIPMRRASDASSMAYKQAAGNTPF</sequence>